<dbReference type="Proteomes" id="UP000294229">
    <property type="component" value="Unassembled WGS sequence"/>
</dbReference>
<dbReference type="OrthoDB" id="7042020at2"/>
<sequence length="91" mass="10062">MMKIKCQKCGLIEEVNISLIIKIIGGAMPIGGFWAWVTYFFAGTGFALPICIALVTGGTAMLVFKDEIVSWIIQKGYSCNNCHQSEWKVID</sequence>
<feature type="transmembrane region" description="Helical" evidence="1">
    <location>
        <begin position="46"/>
        <end position="64"/>
    </location>
</feature>
<name>A0A8B3TCD0_AVIPA</name>
<accession>A0A8B3TCD0</accession>
<proteinExistence type="predicted"/>
<keyword evidence="1" id="KW-1133">Transmembrane helix</keyword>
<protein>
    <submittedName>
        <fullName evidence="2">Uncharacterized protein</fullName>
    </submittedName>
</protein>
<feature type="transmembrane region" description="Helical" evidence="1">
    <location>
        <begin position="20"/>
        <end position="40"/>
    </location>
</feature>
<reference evidence="2 3" key="1">
    <citation type="submission" date="2018-11" db="EMBL/GenBank/DDBJ databases">
        <title>Sequencing Av. paragallinarum serogroups.</title>
        <authorList>
            <person name="Hellmuth J.E."/>
            <person name="Boucher C.E."/>
            <person name="Cason E.D."/>
        </authorList>
    </citation>
    <scope>NUCLEOTIDE SEQUENCE [LARGE SCALE GENOMIC DNA]</scope>
    <source>
        <strain evidence="2 3">SA-3</strain>
    </source>
</reference>
<dbReference type="EMBL" id="RQXS01000020">
    <property type="protein sequence ID" value="RZN59561.1"/>
    <property type="molecule type" value="Genomic_DNA"/>
</dbReference>
<comment type="caution">
    <text evidence="2">The sequence shown here is derived from an EMBL/GenBank/DDBJ whole genome shotgun (WGS) entry which is preliminary data.</text>
</comment>
<evidence type="ECO:0000313" key="3">
    <source>
        <dbReference type="Proteomes" id="UP000294229"/>
    </source>
</evidence>
<organism evidence="2 3">
    <name type="scientific">Avibacterium paragallinarum</name>
    <name type="common">Haemophilus gallinarum</name>
    <dbReference type="NCBI Taxonomy" id="728"/>
    <lineage>
        <taxon>Bacteria</taxon>
        <taxon>Pseudomonadati</taxon>
        <taxon>Pseudomonadota</taxon>
        <taxon>Gammaproteobacteria</taxon>
        <taxon>Pasteurellales</taxon>
        <taxon>Pasteurellaceae</taxon>
        <taxon>Avibacterium</taxon>
    </lineage>
</organism>
<keyword evidence="1" id="KW-0472">Membrane</keyword>
<keyword evidence="1" id="KW-0812">Transmembrane</keyword>
<evidence type="ECO:0000256" key="1">
    <source>
        <dbReference type="SAM" id="Phobius"/>
    </source>
</evidence>
<dbReference type="AlphaFoldDB" id="A0A8B3TCD0"/>
<gene>
    <name evidence="2" type="ORF">EIG79_05705</name>
</gene>
<evidence type="ECO:0000313" key="2">
    <source>
        <dbReference type="EMBL" id="RZN59561.1"/>
    </source>
</evidence>